<dbReference type="EMBL" id="JASJEX010000003">
    <property type="protein sequence ID" value="MDJ1129802.1"/>
    <property type="molecule type" value="Genomic_DNA"/>
</dbReference>
<comment type="subcellular location">
    <subcellularLocation>
        <location evidence="1">Cell membrane</location>
        <topology evidence="1">Multi-pass membrane protein</topology>
    </subcellularLocation>
</comment>
<evidence type="ECO:0000256" key="1">
    <source>
        <dbReference type="ARBA" id="ARBA00004651"/>
    </source>
</evidence>
<dbReference type="PANTHER" id="PTHR35007">
    <property type="entry name" value="INTEGRAL MEMBRANE PROTEIN-RELATED"/>
    <property type="match status" value="1"/>
</dbReference>
<keyword evidence="5 6" id="KW-0472">Membrane</keyword>
<accession>A0ABT6ZL75</accession>
<sequence length="204" mass="20807">MSGELAGAAVAAGCAVLVLTGGGCGRPAIRQARAPLTLTLEPLRRVADRARQAARSERCEAQAPEMLDIVTLGLSAGLSFDAALSLYVDREEGPLPEGLAGARAAWEVGDASRSEALAQAAAELGSPAVERFAGAVTEALEFGAPLAATLQRQAHGLREEQRRAAEEAVEKVPVKLLGPLAGLVVPAMLLAILGPLLSGALSMG</sequence>
<reference evidence="8" key="1">
    <citation type="submission" date="2023-05" db="EMBL/GenBank/DDBJ databases">
        <title>[olsenella] sp. nov., isolated from a pig farm feces dump.</title>
        <authorList>
            <person name="Chang Y.-H."/>
        </authorList>
    </citation>
    <scope>NUCLEOTIDE SEQUENCE</scope>
    <source>
        <strain evidence="8">YH-ols2217</strain>
    </source>
</reference>
<dbReference type="Proteomes" id="UP001431693">
    <property type="component" value="Unassembled WGS sequence"/>
</dbReference>
<organism evidence="8 9">
    <name type="scientific">Kribbibacterium absianum</name>
    <dbReference type="NCBI Taxonomy" id="3044210"/>
    <lineage>
        <taxon>Bacteria</taxon>
        <taxon>Bacillati</taxon>
        <taxon>Actinomycetota</taxon>
        <taxon>Coriobacteriia</taxon>
        <taxon>Coriobacteriales</taxon>
        <taxon>Kribbibacteriaceae</taxon>
        <taxon>Kribbibacterium</taxon>
    </lineage>
</organism>
<evidence type="ECO:0000256" key="2">
    <source>
        <dbReference type="ARBA" id="ARBA00022475"/>
    </source>
</evidence>
<dbReference type="InterPro" id="IPR018076">
    <property type="entry name" value="T2SS_GspF_dom"/>
</dbReference>
<dbReference type="PANTHER" id="PTHR35007:SF2">
    <property type="entry name" value="PILUS ASSEMBLE PROTEIN"/>
    <property type="match status" value="1"/>
</dbReference>
<name>A0ABT6ZL75_9ACTN</name>
<gene>
    <name evidence="8" type="ORF">QJ043_06900</name>
</gene>
<evidence type="ECO:0000313" key="8">
    <source>
        <dbReference type="EMBL" id="MDJ1129802.1"/>
    </source>
</evidence>
<dbReference type="RefSeq" id="WP_283722777.1">
    <property type="nucleotide sequence ID" value="NZ_JASJEX010000003.1"/>
</dbReference>
<keyword evidence="9" id="KW-1185">Reference proteome</keyword>
<evidence type="ECO:0000259" key="7">
    <source>
        <dbReference type="Pfam" id="PF00482"/>
    </source>
</evidence>
<keyword evidence="4 6" id="KW-1133">Transmembrane helix</keyword>
<evidence type="ECO:0000256" key="3">
    <source>
        <dbReference type="ARBA" id="ARBA00022692"/>
    </source>
</evidence>
<comment type="caution">
    <text evidence="8">The sequence shown here is derived from an EMBL/GenBank/DDBJ whole genome shotgun (WGS) entry which is preliminary data.</text>
</comment>
<protein>
    <submittedName>
        <fullName evidence="8">Type II secretion system F family protein</fullName>
    </submittedName>
</protein>
<evidence type="ECO:0000256" key="5">
    <source>
        <dbReference type="ARBA" id="ARBA00023136"/>
    </source>
</evidence>
<keyword evidence="2" id="KW-1003">Cell membrane</keyword>
<evidence type="ECO:0000256" key="4">
    <source>
        <dbReference type="ARBA" id="ARBA00022989"/>
    </source>
</evidence>
<keyword evidence="3 6" id="KW-0812">Transmembrane</keyword>
<dbReference type="Pfam" id="PF00482">
    <property type="entry name" value="T2SSF"/>
    <property type="match status" value="1"/>
</dbReference>
<feature type="transmembrane region" description="Helical" evidence="6">
    <location>
        <begin position="176"/>
        <end position="197"/>
    </location>
</feature>
<feature type="domain" description="Type II secretion system protein GspF" evidence="7">
    <location>
        <begin position="68"/>
        <end position="193"/>
    </location>
</feature>
<proteinExistence type="predicted"/>
<evidence type="ECO:0000313" key="9">
    <source>
        <dbReference type="Proteomes" id="UP001431693"/>
    </source>
</evidence>
<evidence type="ECO:0000256" key="6">
    <source>
        <dbReference type="SAM" id="Phobius"/>
    </source>
</evidence>